<comment type="similarity">
    <text evidence="1">Belongs to the AHA1 family.</text>
</comment>
<gene>
    <name evidence="3" type="ORF">Cph01nite_30640</name>
</gene>
<dbReference type="Proteomes" id="UP000614741">
    <property type="component" value="Unassembled WGS sequence"/>
</dbReference>
<proteinExistence type="inferred from homology"/>
<dbReference type="InterPro" id="IPR013538">
    <property type="entry name" value="ASHA1/2-like_C"/>
</dbReference>
<feature type="domain" description="Activator of Hsp90 ATPase homologue 1/2-like C-terminal" evidence="2">
    <location>
        <begin position="38"/>
        <end position="151"/>
    </location>
</feature>
<evidence type="ECO:0000313" key="4">
    <source>
        <dbReference type="Proteomes" id="UP000614741"/>
    </source>
</evidence>
<keyword evidence="4" id="KW-1185">Reference proteome</keyword>
<reference evidence="3 4" key="1">
    <citation type="submission" date="2021-01" db="EMBL/GenBank/DDBJ databases">
        <title>Whole genome shotgun sequence of Cellulomonas phragmiteti NBRC 110785.</title>
        <authorList>
            <person name="Komaki H."/>
            <person name="Tamura T."/>
        </authorList>
    </citation>
    <scope>NUCLEOTIDE SEQUENCE [LARGE SCALE GENOMIC DNA]</scope>
    <source>
        <strain evidence="3 4">NBRC 110785</strain>
    </source>
</reference>
<evidence type="ECO:0000256" key="1">
    <source>
        <dbReference type="ARBA" id="ARBA00006817"/>
    </source>
</evidence>
<protein>
    <submittedName>
        <fullName evidence="3">ATPase</fullName>
    </submittedName>
</protein>
<evidence type="ECO:0000313" key="3">
    <source>
        <dbReference type="EMBL" id="GIG41302.1"/>
    </source>
</evidence>
<dbReference type="RefSeq" id="WP_203675592.1">
    <property type="nucleotide sequence ID" value="NZ_BONP01000023.1"/>
</dbReference>
<comment type="caution">
    <text evidence="3">The sequence shown here is derived from an EMBL/GenBank/DDBJ whole genome shotgun (WGS) entry which is preliminary data.</text>
</comment>
<dbReference type="InterPro" id="IPR023393">
    <property type="entry name" value="START-like_dom_sf"/>
</dbReference>
<dbReference type="Gene3D" id="3.30.530.20">
    <property type="match status" value="1"/>
</dbReference>
<evidence type="ECO:0000259" key="2">
    <source>
        <dbReference type="Pfam" id="PF08327"/>
    </source>
</evidence>
<dbReference type="CDD" id="cd08899">
    <property type="entry name" value="SRPBCC_CalC_Aha1-like_6"/>
    <property type="match status" value="1"/>
</dbReference>
<dbReference type="Pfam" id="PF08327">
    <property type="entry name" value="AHSA1"/>
    <property type="match status" value="1"/>
</dbReference>
<sequence length="215" mass="22918">MTRIDALEQVGLVARELRRGERDGAPTKVVVARRTYRAEPADVWDALTDAERLPRWFAPVTGDLHVGGRYQVEGNAGGVVEECDAPRRFSLTWEMGDQVSWVEVLLAPADGGTDLTLSHEAVVDPQFWEQFGPGAVGVGWDLALWGLAAHLATGEAIAREIGEAWPTTPEGRAFIEHAATGWAQADAADGREAASAAAAGARTTAFYTGDPAPEG</sequence>
<organism evidence="3 4">
    <name type="scientific">Cellulomonas phragmiteti</name>
    <dbReference type="NCBI Taxonomy" id="478780"/>
    <lineage>
        <taxon>Bacteria</taxon>
        <taxon>Bacillati</taxon>
        <taxon>Actinomycetota</taxon>
        <taxon>Actinomycetes</taxon>
        <taxon>Micrococcales</taxon>
        <taxon>Cellulomonadaceae</taxon>
        <taxon>Cellulomonas</taxon>
    </lineage>
</organism>
<dbReference type="SUPFAM" id="SSF55961">
    <property type="entry name" value="Bet v1-like"/>
    <property type="match status" value="1"/>
</dbReference>
<accession>A0ABQ4DQP4</accession>
<dbReference type="EMBL" id="BONP01000023">
    <property type="protein sequence ID" value="GIG41302.1"/>
    <property type="molecule type" value="Genomic_DNA"/>
</dbReference>
<name>A0ABQ4DQP4_9CELL</name>